<comment type="caution">
    <text evidence="1">The sequence shown here is derived from an EMBL/GenBank/DDBJ whole genome shotgun (WGS) entry which is preliminary data.</text>
</comment>
<name>A0ACC1NL19_9HYPO</name>
<evidence type="ECO:0000313" key="2">
    <source>
        <dbReference type="Proteomes" id="UP001143910"/>
    </source>
</evidence>
<sequence length="527" mass="59914">MGRDHVLSRQDIEAMVADGHAVVIFEDYVLRLNKWLHVHPGGDLAIRHMIGRDATSEITLYHAAHTLKTMKAFRIGRKPTGPWSNMTPPIRATTSQEASSTPSTPSECSDSALPEKGISSNQGVNSSIAAAELRPDHGTALLSEKSATADNDSHLGACLQTSSQPKPNSCSRRPSPSGALLQRQQTPPVLEIDDEKALEAARLLPRRGRKQMSPEEYTEWAMQQHRDLDMGEYPSLDHSVQLAITERYLKLHEDIDAQGLYECHYINYAKEAVRYLTLFAVSMFAIYKGWYLTSALFLGLFWHQIMFTAHDAGHRAITQIFEVDTLIGMFIADFCCGLSIGWWKSSHNVHHLITNQPEHDPDIQNVPLFATCPSFFKSLRSTYYDFTFVWDRAADMLVPWQKYTYYPIMGIARFNLYLLSWIHVLFKSSQLGGSKAWWIRPTEIVFMACYWFLFGYALLWRALPDWRTRVLYVLVSHVVTMPLHVQITLSHWGMSTSDLGEDELLCPAPAPSPQREPPIRPRPPSWR</sequence>
<protein>
    <submittedName>
        <fullName evidence="1">Uncharacterized protein</fullName>
    </submittedName>
</protein>
<gene>
    <name evidence="1" type="ORF">NQ176_g3440</name>
</gene>
<organism evidence="1 2">
    <name type="scientific">Zarea fungicola</name>
    <dbReference type="NCBI Taxonomy" id="93591"/>
    <lineage>
        <taxon>Eukaryota</taxon>
        <taxon>Fungi</taxon>
        <taxon>Dikarya</taxon>
        <taxon>Ascomycota</taxon>
        <taxon>Pezizomycotina</taxon>
        <taxon>Sordariomycetes</taxon>
        <taxon>Hypocreomycetidae</taxon>
        <taxon>Hypocreales</taxon>
        <taxon>Cordycipitaceae</taxon>
        <taxon>Zarea</taxon>
    </lineage>
</organism>
<keyword evidence="2" id="KW-1185">Reference proteome</keyword>
<evidence type="ECO:0000313" key="1">
    <source>
        <dbReference type="EMBL" id="KAJ2979119.1"/>
    </source>
</evidence>
<reference evidence="1" key="1">
    <citation type="submission" date="2022-08" db="EMBL/GenBank/DDBJ databases">
        <title>Genome Sequence of Lecanicillium fungicola.</title>
        <authorList>
            <person name="Buettner E."/>
        </authorList>
    </citation>
    <scope>NUCLEOTIDE SEQUENCE</scope>
    <source>
        <strain evidence="1">Babe33</strain>
    </source>
</reference>
<dbReference type="EMBL" id="JANJQO010000313">
    <property type="protein sequence ID" value="KAJ2979119.1"/>
    <property type="molecule type" value="Genomic_DNA"/>
</dbReference>
<dbReference type="Proteomes" id="UP001143910">
    <property type="component" value="Unassembled WGS sequence"/>
</dbReference>
<accession>A0ACC1NL19</accession>
<proteinExistence type="predicted"/>